<gene>
    <name evidence="1" type="ORF">KUCAC02_017834</name>
</gene>
<dbReference type="Proteomes" id="UP001057452">
    <property type="component" value="Chromosome 20"/>
</dbReference>
<evidence type="ECO:0000313" key="2">
    <source>
        <dbReference type="Proteomes" id="UP001057452"/>
    </source>
</evidence>
<accession>A0ACB9W3K6</accession>
<comment type="caution">
    <text evidence="1">The sequence shown here is derived from an EMBL/GenBank/DDBJ whole genome shotgun (WGS) entry which is preliminary data.</text>
</comment>
<proteinExistence type="predicted"/>
<name>A0ACB9W3K6_CHAAC</name>
<evidence type="ECO:0000313" key="1">
    <source>
        <dbReference type="EMBL" id="KAI4807057.1"/>
    </source>
</evidence>
<reference evidence="1" key="1">
    <citation type="submission" date="2022-05" db="EMBL/GenBank/DDBJ databases">
        <title>Chromosome-level genome of Chaenocephalus aceratus.</title>
        <authorList>
            <person name="Park H."/>
        </authorList>
    </citation>
    <scope>NUCLEOTIDE SEQUENCE</scope>
    <source>
        <strain evidence="1">KU_202001</strain>
    </source>
</reference>
<keyword evidence="2" id="KW-1185">Reference proteome</keyword>
<feature type="non-terminal residue" evidence="1">
    <location>
        <position position="1"/>
    </location>
</feature>
<sequence>RYREARHNTRPVAPSGLQVSFLLCSTLTSTHSHNGYCTGLWSRLYSEYKGSSRVLHFRDWEERTKNKDGHELLQLWFGNTFPLSYSHSLTPTHLCQQALTRSRLLSCPHVPEDEEQVCEADPDDEEGFGSDCGSAHREDLLEGDLGLGADPPAIT</sequence>
<organism evidence="1 2">
    <name type="scientific">Chaenocephalus aceratus</name>
    <name type="common">Blackfin icefish</name>
    <name type="synonym">Chaenichthys aceratus</name>
    <dbReference type="NCBI Taxonomy" id="36190"/>
    <lineage>
        <taxon>Eukaryota</taxon>
        <taxon>Metazoa</taxon>
        <taxon>Chordata</taxon>
        <taxon>Craniata</taxon>
        <taxon>Vertebrata</taxon>
        <taxon>Euteleostomi</taxon>
        <taxon>Actinopterygii</taxon>
        <taxon>Neopterygii</taxon>
        <taxon>Teleostei</taxon>
        <taxon>Neoteleostei</taxon>
        <taxon>Acanthomorphata</taxon>
        <taxon>Eupercaria</taxon>
        <taxon>Perciformes</taxon>
        <taxon>Notothenioidei</taxon>
        <taxon>Channichthyidae</taxon>
        <taxon>Chaenocephalus</taxon>
    </lineage>
</organism>
<dbReference type="EMBL" id="CM043804">
    <property type="protein sequence ID" value="KAI4807057.1"/>
    <property type="molecule type" value="Genomic_DNA"/>
</dbReference>
<protein>
    <submittedName>
        <fullName evidence="1">Uncharacterized protein</fullName>
    </submittedName>
</protein>